<evidence type="ECO:0000313" key="2">
    <source>
        <dbReference type="Proteomes" id="UP000294865"/>
    </source>
</evidence>
<dbReference type="EMBL" id="SDQG01000009">
    <property type="protein sequence ID" value="TDM15179.1"/>
    <property type="molecule type" value="Genomic_DNA"/>
</dbReference>
<proteinExistence type="predicted"/>
<gene>
    <name evidence="1" type="ORF">ETI04_10755</name>
</gene>
<protein>
    <submittedName>
        <fullName evidence="1">Uncharacterized protein</fullName>
    </submittedName>
</protein>
<name>A0A4R6C1Q6_9STAP</name>
<accession>A0A4R6C1Q6</accession>
<reference evidence="1 2" key="1">
    <citation type="submission" date="2019-01" db="EMBL/GenBank/DDBJ databases">
        <title>Draft genome sequences of Macrococcus caseolyticus, Macrococcus canis, Macrococcus bohemicus and Macrococcus goetzii.</title>
        <authorList>
            <person name="Mazhar S."/>
            <person name="Altermann E."/>
            <person name="Hill C."/>
            <person name="Mcauliffe O."/>
        </authorList>
    </citation>
    <scope>NUCLEOTIDE SEQUENCE [LARGE SCALE GENOMIC DNA]</scope>
    <source>
        <strain evidence="1 2">DPC7162</strain>
    </source>
</reference>
<evidence type="ECO:0000313" key="1">
    <source>
        <dbReference type="EMBL" id="TDM15179.1"/>
    </source>
</evidence>
<organism evidence="1 2">
    <name type="scientific">Macrococcoides canis</name>
    <dbReference type="NCBI Taxonomy" id="1855823"/>
    <lineage>
        <taxon>Bacteria</taxon>
        <taxon>Bacillati</taxon>
        <taxon>Bacillota</taxon>
        <taxon>Bacilli</taxon>
        <taxon>Bacillales</taxon>
        <taxon>Staphylococcaceae</taxon>
        <taxon>Macrococcoides</taxon>
    </lineage>
</organism>
<comment type="caution">
    <text evidence="1">The sequence shown here is derived from an EMBL/GenBank/DDBJ whole genome shotgun (WGS) entry which is preliminary data.</text>
</comment>
<dbReference type="RefSeq" id="WP_133420409.1">
    <property type="nucleotide sequence ID" value="NZ_SDGP01000007.1"/>
</dbReference>
<sequence length="97" mass="11698">MNKRYVLYTNYENNKDEKTIIEFEESYEKERLVGLIVILQHLTNSTCIDLIKGDKALAVHYRLDQNNSIDECWIEYCNSEPTDWLFDSYDLRDFYID</sequence>
<dbReference type="AlphaFoldDB" id="A0A4R6C1Q6"/>
<dbReference type="Proteomes" id="UP000294865">
    <property type="component" value="Unassembled WGS sequence"/>
</dbReference>